<feature type="transmembrane region" description="Helical" evidence="9">
    <location>
        <begin position="107"/>
        <end position="126"/>
    </location>
</feature>
<feature type="binding site" evidence="6">
    <location>
        <position position="83"/>
    </location>
    <ligand>
        <name>Na(+)</name>
        <dbReference type="ChEBI" id="CHEBI:29101"/>
        <label>1</label>
    </ligand>
</feature>
<feature type="transmembrane region" description="Helical" evidence="9">
    <location>
        <begin position="147"/>
        <end position="176"/>
    </location>
</feature>
<feature type="transmembrane region" description="Helical" evidence="9">
    <location>
        <begin position="233"/>
        <end position="253"/>
    </location>
</feature>
<feature type="binding site" evidence="6">
    <location>
        <position position="90"/>
    </location>
    <ligand>
        <name>Na(+)</name>
        <dbReference type="ChEBI" id="CHEBI:29101"/>
        <label>1</label>
    </ligand>
</feature>
<dbReference type="AlphaFoldDB" id="A0A8C4GD10"/>
<dbReference type="PANTHER" id="PTHR11616">
    <property type="entry name" value="SODIUM/CHLORIDE DEPENDENT TRANSPORTER"/>
    <property type="match status" value="1"/>
</dbReference>
<evidence type="ECO:0000256" key="3">
    <source>
        <dbReference type="ARBA" id="ARBA00022692"/>
    </source>
</evidence>
<feature type="binding site" evidence="6">
    <location>
        <position position="467"/>
    </location>
    <ligand>
        <name>Na(+)</name>
        <dbReference type="ChEBI" id="CHEBI:29101"/>
        <label>1</label>
    </ligand>
</feature>
<dbReference type="Ensembl" id="ENSDCDT00010036335.1">
    <property type="protein sequence ID" value="ENSDCDP00010029400.1"/>
    <property type="gene ID" value="ENSDCDG00010018528.1"/>
</dbReference>
<evidence type="ECO:0000256" key="7">
    <source>
        <dbReference type="RuleBase" id="RU003732"/>
    </source>
</evidence>
<feature type="binding site" evidence="6">
    <location>
        <position position="347"/>
    </location>
    <ligand>
        <name>Na(+)</name>
        <dbReference type="ChEBI" id="CHEBI:29101"/>
        <label>1</label>
    </ligand>
</feature>
<keyword evidence="2 7" id="KW-0813">Transport</keyword>
<dbReference type="SUPFAM" id="SSF161070">
    <property type="entry name" value="SNF-like"/>
    <property type="match status" value="1"/>
</dbReference>
<evidence type="ECO:0000256" key="1">
    <source>
        <dbReference type="ARBA" id="ARBA00004141"/>
    </source>
</evidence>
<evidence type="ECO:0000256" key="2">
    <source>
        <dbReference type="ARBA" id="ARBA00022448"/>
    </source>
</evidence>
<dbReference type="Proteomes" id="UP000694580">
    <property type="component" value="Unplaced"/>
</dbReference>
<gene>
    <name evidence="10" type="primary">LOC114784209</name>
</gene>
<dbReference type="Pfam" id="PF00209">
    <property type="entry name" value="SNF"/>
    <property type="match status" value="1"/>
</dbReference>
<keyword evidence="5 9" id="KW-0472">Membrane</keyword>
<name>A0A8C4GD10_9TELE</name>
<feature type="transmembrane region" description="Helical" evidence="9">
    <location>
        <begin position="265"/>
        <end position="292"/>
    </location>
</feature>
<evidence type="ECO:0000256" key="5">
    <source>
        <dbReference type="ARBA" id="ARBA00023136"/>
    </source>
</evidence>
<dbReference type="PRINTS" id="PR00176">
    <property type="entry name" value="NANEUSMPORT"/>
</dbReference>
<dbReference type="InterPro" id="IPR037272">
    <property type="entry name" value="SNS_sf"/>
</dbReference>
<feature type="transmembrane region" description="Helical" evidence="9">
    <location>
        <begin position="571"/>
        <end position="594"/>
    </location>
</feature>
<dbReference type="PROSITE" id="PS50267">
    <property type="entry name" value="NA_NEUROTRAN_SYMP_3"/>
    <property type="match status" value="1"/>
</dbReference>
<dbReference type="NCBIfam" id="NF037979">
    <property type="entry name" value="Na_transp"/>
    <property type="match status" value="1"/>
</dbReference>
<feature type="region of interest" description="Disordered" evidence="8">
    <location>
        <begin position="675"/>
        <end position="705"/>
    </location>
</feature>
<dbReference type="GO" id="GO:0005886">
    <property type="term" value="C:plasma membrane"/>
    <property type="evidence" value="ECO:0007669"/>
    <property type="project" value="TreeGrafter"/>
</dbReference>
<feature type="transmembrane region" description="Helical" evidence="9">
    <location>
        <begin position="533"/>
        <end position="550"/>
    </location>
</feature>
<dbReference type="GO" id="GO:0006865">
    <property type="term" value="P:amino acid transport"/>
    <property type="evidence" value="ECO:0007669"/>
    <property type="project" value="TreeGrafter"/>
</dbReference>
<protein>
    <recommendedName>
        <fullName evidence="7">Transporter</fullName>
    </recommendedName>
</protein>
<feature type="transmembrane region" description="Helical" evidence="9">
    <location>
        <begin position="341"/>
        <end position="362"/>
    </location>
</feature>
<evidence type="ECO:0000313" key="11">
    <source>
        <dbReference type="Proteomes" id="UP000694580"/>
    </source>
</evidence>
<dbReference type="PROSITE" id="PS00754">
    <property type="entry name" value="NA_NEUROTRAN_SYMP_2"/>
    <property type="match status" value="1"/>
</dbReference>
<evidence type="ECO:0000256" key="9">
    <source>
        <dbReference type="SAM" id="Phobius"/>
    </source>
</evidence>
<feature type="compositionally biased region" description="Acidic residues" evidence="8">
    <location>
        <begin position="696"/>
        <end position="705"/>
    </location>
</feature>
<comment type="similarity">
    <text evidence="7">Belongs to the sodium:neurotransmitter symporter (SNF) (TC 2.A.22) family.</text>
</comment>
<keyword evidence="4 9" id="KW-1133">Transmembrane helix</keyword>
<feature type="transmembrane region" description="Helical" evidence="9">
    <location>
        <begin position="455"/>
        <end position="475"/>
    </location>
</feature>
<keyword evidence="3 7" id="KW-0812">Transmembrane</keyword>
<dbReference type="GeneTree" id="ENSGT00940000163157"/>
<keyword evidence="7" id="KW-0769">Symport</keyword>
<evidence type="ECO:0000256" key="4">
    <source>
        <dbReference type="ARBA" id="ARBA00022989"/>
    </source>
</evidence>
<keyword evidence="6" id="KW-0479">Metal-binding</keyword>
<comment type="subcellular location">
    <subcellularLocation>
        <location evidence="1">Membrane</location>
        <topology evidence="1">Multi-pass membrane protein</topology>
    </subcellularLocation>
</comment>
<feature type="transmembrane region" description="Helical" evidence="9">
    <location>
        <begin position="614"/>
        <end position="638"/>
    </location>
</feature>
<feature type="binding site" evidence="6">
    <location>
        <position position="86"/>
    </location>
    <ligand>
        <name>Na(+)</name>
        <dbReference type="ChEBI" id="CHEBI:29101"/>
        <label>1</label>
    </ligand>
</feature>
<dbReference type="PANTHER" id="PTHR11616:SF233">
    <property type="entry name" value="TRANSPORTER"/>
    <property type="match status" value="1"/>
</dbReference>
<evidence type="ECO:0000256" key="8">
    <source>
        <dbReference type="SAM" id="MobiDB-lite"/>
    </source>
</evidence>
<dbReference type="GO" id="GO:0015293">
    <property type="term" value="F:symporter activity"/>
    <property type="evidence" value="ECO:0007669"/>
    <property type="project" value="UniProtKB-KW"/>
</dbReference>
<dbReference type="GO" id="GO:0035725">
    <property type="term" value="P:sodium ion transmembrane transport"/>
    <property type="evidence" value="ECO:0007669"/>
    <property type="project" value="TreeGrafter"/>
</dbReference>
<evidence type="ECO:0000313" key="10">
    <source>
        <dbReference type="Ensembl" id="ENSDCDP00010029400.1"/>
    </source>
</evidence>
<feature type="transmembrane region" description="Helical" evidence="9">
    <location>
        <begin position="77"/>
        <end position="95"/>
    </location>
</feature>
<reference evidence="10" key="1">
    <citation type="submission" date="2025-08" db="UniProtKB">
        <authorList>
            <consortium name="Ensembl"/>
        </authorList>
    </citation>
    <scope>IDENTIFICATION</scope>
</reference>
<dbReference type="InterPro" id="IPR000175">
    <property type="entry name" value="Na/ntran_symport"/>
</dbReference>
<dbReference type="GO" id="GO:0046872">
    <property type="term" value="F:metal ion binding"/>
    <property type="evidence" value="ECO:0007669"/>
    <property type="project" value="UniProtKB-KW"/>
</dbReference>
<feature type="transmembrane region" description="Helical" evidence="9">
    <location>
        <begin position="312"/>
        <end position="329"/>
    </location>
</feature>
<keyword evidence="6" id="KW-0915">Sodium</keyword>
<organism evidence="10 11">
    <name type="scientific">Denticeps clupeoides</name>
    <name type="common">denticle herring</name>
    <dbReference type="NCBI Taxonomy" id="299321"/>
    <lineage>
        <taxon>Eukaryota</taxon>
        <taxon>Metazoa</taxon>
        <taxon>Chordata</taxon>
        <taxon>Craniata</taxon>
        <taxon>Vertebrata</taxon>
        <taxon>Euteleostomi</taxon>
        <taxon>Actinopterygii</taxon>
        <taxon>Neopterygii</taxon>
        <taxon>Teleostei</taxon>
        <taxon>Clupei</taxon>
        <taxon>Clupeiformes</taxon>
        <taxon>Denticipitoidei</taxon>
        <taxon>Denticipitidae</taxon>
        <taxon>Denticeps</taxon>
    </lineage>
</organism>
<evidence type="ECO:0000256" key="6">
    <source>
        <dbReference type="PIRSR" id="PIRSR600175-1"/>
    </source>
</evidence>
<proteinExistence type="inferred from homology"/>
<keyword evidence="11" id="KW-1185">Reference proteome</keyword>
<reference evidence="10" key="2">
    <citation type="submission" date="2025-09" db="UniProtKB">
        <authorList>
            <consortium name="Ensembl"/>
        </authorList>
    </citation>
    <scope>IDENTIFICATION</scope>
</reference>
<feature type="transmembrane region" description="Helical" evidence="9">
    <location>
        <begin position="496"/>
        <end position="513"/>
    </location>
</feature>
<sequence>IPKNLAKVRNLSCSNELFSCYLTNCVLTPLQAVMEKAPLPADAGAGEGQHTDMAAGEQEQEFAVVTTRDGWDSKLEYVLAQVGFSVGLGNVWRFPYLCHQNGGGAFMLLYILLMLLVGVPLFFLELAAGQSIRQGSIGVWKQISPKLAGIGFSSCVVCFFVALYYNVIISWSLFYLGNSFQNPLPWEKCPQTLNGTSMVVKECELSSPTTYFWFREALDITNSINQIGEFNPIITGCLLAAWAIVFLAMFKGIKSSGKVMYFSSVFPYIVLLCFLIRGLLLDGASEGIIYMLYPKLEIWGSVKVWRQAATQVFFALGLGFGSVIAYSSYNPRKNNCHRDALMVSSINFLTSVLASLVVFAVLGFRAKNIALHCVRENLQLVSGLSLVTSDNPHLFNNSDVTLEEYTEWYHSQGAQLPFNLSNCSLETEMNKGVDGTGLAFIAFTEAMTQFPAAPFWSAMFFLMLLNLGLSTMFGTMEGMLTPLADHFTAIAKHKRLFTVFSCVVGFGIGLLFTQRCGNYFVTMFDDYSATLPLIIVVVFENFSVAWIYGADRFLKDIEKMLQWHPPLIYKYLWKYVCPLAMIGLLGASLLNMFFETPSYSAWDRDTASKVTLAYPGWALALLTSLIIIATLPVPICYIHHTLLGNLRRSHGQRGGANHSLENGNYTWCSTEDPDVAAQDSTSLSPVAEENYRLLNQEDEEESSSV</sequence>
<dbReference type="PROSITE" id="PS00610">
    <property type="entry name" value="NA_NEUROTRAN_SYMP_1"/>
    <property type="match status" value="1"/>
</dbReference>
<accession>A0A8C4GD10</accession>